<feature type="non-terminal residue" evidence="1">
    <location>
        <position position="1"/>
    </location>
</feature>
<reference evidence="1 2" key="1">
    <citation type="submission" date="2022-09" db="EMBL/GenBank/DDBJ databases">
        <title>Intensive care unit water sources are persistently colonized with multi-drug resistant bacteria and are the site of extensive horizontal gene transfer of antibiotic resistance genes.</title>
        <authorList>
            <person name="Diorio-Toth L."/>
        </authorList>
    </citation>
    <scope>NUCLEOTIDE SEQUENCE [LARGE SCALE GENOMIC DNA]</scope>
    <source>
        <strain evidence="1 2">GD03967</strain>
    </source>
</reference>
<organism evidence="1 2">
    <name type="scientific">Achromobacter mucicolens</name>
    <dbReference type="NCBI Taxonomy" id="1389922"/>
    <lineage>
        <taxon>Bacteria</taxon>
        <taxon>Pseudomonadati</taxon>
        <taxon>Pseudomonadota</taxon>
        <taxon>Betaproteobacteria</taxon>
        <taxon>Burkholderiales</taxon>
        <taxon>Alcaligenaceae</taxon>
        <taxon>Achromobacter</taxon>
    </lineage>
</organism>
<dbReference type="AlphaFoldDB" id="A0ABD4YNN9"/>
<sequence>GRDDFLTVGRNHTLYTGKDRTEEVGNNRRDKTAANHWVSIGGHQEQSVEGRAELRAGQAIRRRTRDYSLHAGEALIIKGPGGTIRIDSTGITLDAISIQVKGPLKMQGGGGGNELALGCEVLEGALSDCLERAR</sequence>
<proteinExistence type="predicted"/>
<protein>
    <submittedName>
        <fullName evidence="1">Rhs element Vgr protein</fullName>
    </submittedName>
</protein>
<evidence type="ECO:0000313" key="1">
    <source>
        <dbReference type="EMBL" id="MDH1176793.1"/>
    </source>
</evidence>
<name>A0ABD4YNN9_9BURK</name>
<accession>A0ABD4YNN9</accession>
<evidence type="ECO:0000313" key="2">
    <source>
        <dbReference type="Proteomes" id="UP001158644"/>
    </source>
</evidence>
<gene>
    <name evidence="1" type="ORF">N5C72_01820</name>
</gene>
<comment type="caution">
    <text evidence="1">The sequence shown here is derived from an EMBL/GenBank/DDBJ whole genome shotgun (WGS) entry which is preliminary data.</text>
</comment>
<dbReference type="EMBL" id="JAOBZK010000002">
    <property type="protein sequence ID" value="MDH1176793.1"/>
    <property type="molecule type" value="Genomic_DNA"/>
</dbReference>
<dbReference type="Proteomes" id="UP001158644">
    <property type="component" value="Unassembled WGS sequence"/>
</dbReference>
<dbReference type="SUPFAM" id="SSF69349">
    <property type="entry name" value="Phage fibre proteins"/>
    <property type="match status" value="1"/>
</dbReference>